<evidence type="ECO:0000256" key="1">
    <source>
        <dbReference type="ARBA" id="ARBA00022801"/>
    </source>
</evidence>
<evidence type="ECO:0000256" key="2">
    <source>
        <dbReference type="ARBA" id="ARBA00049360"/>
    </source>
</evidence>
<dbReference type="PROSITE" id="PS00690">
    <property type="entry name" value="DEAH_ATP_HELICASE"/>
    <property type="match status" value="1"/>
</dbReference>
<feature type="compositionally biased region" description="Polar residues" evidence="3">
    <location>
        <begin position="34"/>
        <end position="46"/>
    </location>
</feature>
<feature type="compositionally biased region" description="Polar residues" evidence="3">
    <location>
        <begin position="280"/>
        <end position="295"/>
    </location>
</feature>
<dbReference type="FunFam" id="2.40.50.40:FF:000005">
    <property type="entry name" value="chromodomain-helicase-DNA-binding protein 8 isoform X4"/>
    <property type="match status" value="1"/>
</dbReference>
<dbReference type="STRING" id="75743.A0A401P8P5"/>
<evidence type="ECO:0000256" key="3">
    <source>
        <dbReference type="SAM" id="MobiDB-lite"/>
    </source>
</evidence>
<feature type="domain" description="Chromo" evidence="4">
    <location>
        <begin position="386"/>
        <end position="429"/>
    </location>
</feature>
<evidence type="ECO:0000313" key="7">
    <source>
        <dbReference type="Proteomes" id="UP000288216"/>
    </source>
</evidence>
<dbReference type="FunFam" id="2.40.50.40:FF:000001">
    <property type="entry name" value="chromodomain-helicase-DNA-binding protein 8 isoform X4"/>
    <property type="match status" value="1"/>
</dbReference>
<feature type="compositionally biased region" description="Polar residues" evidence="3">
    <location>
        <begin position="11"/>
        <end position="21"/>
    </location>
</feature>
<feature type="compositionally biased region" description="Basic and acidic residues" evidence="3">
    <location>
        <begin position="127"/>
        <end position="183"/>
    </location>
</feature>
<evidence type="ECO:0000259" key="4">
    <source>
        <dbReference type="PROSITE" id="PS50013"/>
    </source>
</evidence>
<dbReference type="Proteomes" id="UP000288216">
    <property type="component" value="Unassembled WGS sequence"/>
</dbReference>
<feature type="non-terminal residue" evidence="6">
    <location>
        <position position="1"/>
    </location>
</feature>
<dbReference type="EMBL" id="BFAA01006009">
    <property type="protein sequence ID" value="GCB69531.1"/>
    <property type="molecule type" value="Genomic_DNA"/>
</dbReference>
<dbReference type="GO" id="GO:0016787">
    <property type="term" value="F:hydrolase activity"/>
    <property type="evidence" value="ECO:0007669"/>
    <property type="project" value="UniProtKB-KW"/>
</dbReference>
<dbReference type="InterPro" id="IPR000953">
    <property type="entry name" value="Chromo/chromo_shadow_dom"/>
</dbReference>
<dbReference type="Gene3D" id="2.40.50.40">
    <property type="match status" value="2"/>
</dbReference>
<organism evidence="6 7">
    <name type="scientific">Scyliorhinus torazame</name>
    <name type="common">Cloudy catshark</name>
    <name type="synonym">Catulus torazame</name>
    <dbReference type="NCBI Taxonomy" id="75743"/>
    <lineage>
        <taxon>Eukaryota</taxon>
        <taxon>Metazoa</taxon>
        <taxon>Chordata</taxon>
        <taxon>Craniata</taxon>
        <taxon>Vertebrata</taxon>
        <taxon>Chondrichthyes</taxon>
        <taxon>Elasmobranchii</taxon>
        <taxon>Galeomorphii</taxon>
        <taxon>Galeoidea</taxon>
        <taxon>Carcharhiniformes</taxon>
        <taxon>Scyliorhinidae</taxon>
        <taxon>Scyliorhinus</taxon>
    </lineage>
</organism>
<name>A0A401P8P5_SCYTO</name>
<comment type="caution">
    <text evidence="6">The sequence shown here is derived from an EMBL/GenBank/DDBJ whole genome shotgun (WGS) entry which is preliminary data.</text>
</comment>
<dbReference type="PANTHER" id="PTHR46850:SF1">
    <property type="entry name" value="CHROMODOMAIN-HELICASE-DNA-BINDING PROTEIN 9"/>
    <property type="match status" value="1"/>
</dbReference>
<reference evidence="6 7" key="1">
    <citation type="journal article" date="2018" name="Nat. Ecol. Evol.">
        <title>Shark genomes provide insights into elasmobranch evolution and the origin of vertebrates.</title>
        <authorList>
            <person name="Hara Y"/>
            <person name="Yamaguchi K"/>
            <person name="Onimaru K"/>
            <person name="Kadota M"/>
            <person name="Koyanagi M"/>
            <person name="Keeley SD"/>
            <person name="Tatsumi K"/>
            <person name="Tanaka K"/>
            <person name="Motone F"/>
            <person name="Kageyama Y"/>
            <person name="Nozu R"/>
            <person name="Adachi N"/>
            <person name="Nishimura O"/>
            <person name="Nakagawa R"/>
            <person name="Tanegashima C"/>
            <person name="Kiyatake I"/>
            <person name="Matsumoto R"/>
            <person name="Murakumo K"/>
            <person name="Nishida K"/>
            <person name="Terakita A"/>
            <person name="Kuratani S"/>
            <person name="Sato K"/>
            <person name="Hyodo S Kuraku.S."/>
        </authorList>
    </citation>
    <scope>NUCLEOTIDE SEQUENCE [LARGE SCALE GENOMIC DNA]</scope>
</reference>
<dbReference type="InterPro" id="IPR051493">
    <property type="entry name" value="CHD"/>
</dbReference>
<dbReference type="SUPFAM" id="SSF54160">
    <property type="entry name" value="Chromo domain-like"/>
    <property type="match status" value="2"/>
</dbReference>
<sequence>ALAFPSEVRYQPSTSKASKNPLTVDASPVDGHTVQLSHASTKDQPNPLNPAKAPETAGPLAETSSKNDAKGAQADVSVDQTLPRTKFEDGGTKVKKKRKKKELKEEASSETAASDSAPKPKKKRKEPKGDKEPKEGKGAKEPKGSKGPKGIREQKDVKGAKGAKEPKELKAAKESKQTKEPKCKTNTTPKTKGSKKTSKEQGPTPTEKKKKGKRKNGVPGENSEQEQLAAKATQAAEELTDAQKRRSGRQVKRRKYNEDLDFKVVDDAGETIAVLGAGRTSPNSGSSQKGNQTTENQEEDESAVIEKILALRTVQKEAPGGKLQEVEEFYVKYRNYSYLHCKWATVEELEKDKRIHQKIKRFRTKRAQMKNLFVESDEEPFNPDYIEVDRILDVAHTIDAETSEPVTHYLVKWCSLPYEESTWELVEDIDPAKIQEYEGLQIMPEVTNLERPPAETWKKLELSRPYRADNKLREYQLEGMNWLLFNWYNRKNCILADEMGLGKTIQSITFLYEIYLMGIRGPFLIIAPLSTIANWEREFRMWTEINVIVYHGSQISRQMIHQYEMHYKDSEGTPVQGLFKFTAIITTFEMILADCPELRKIQWSCVVIDEAHRLKNRNCKLLEGLKLMALV</sequence>
<dbReference type="CDD" id="cd18663">
    <property type="entry name" value="CD2_tandem_CHD5-9_like"/>
    <property type="match status" value="1"/>
</dbReference>
<feature type="region of interest" description="Disordered" evidence="3">
    <location>
        <begin position="1"/>
        <end position="253"/>
    </location>
</feature>
<keyword evidence="7" id="KW-1185">Reference proteome</keyword>
<dbReference type="GO" id="GO:0005524">
    <property type="term" value="F:ATP binding"/>
    <property type="evidence" value="ECO:0007669"/>
    <property type="project" value="InterPro"/>
</dbReference>
<evidence type="ECO:0000259" key="5">
    <source>
        <dbReference type="PROSITE" id="PS51192"/>
    </source>
</evidence>
<dbReference type="PANTHER" id="PTHR46850">
    <property type="entry name" value="CHROMODOMAIN-HELICASE-DNA-BINDING PROTEIN 9"/>
    <property type="match status" value="1"/>
</dbReference>
<dbReference type="SMART" id="SM00298">
    <property type="entry name" value="CHROMO"/>
    <property type="match status" value="2"/>
</dbReference>
<keyword evidence="1" id="KW-0378">Hydrolase</keyword>
<dbReference type="AlphaFoldDB" id="A0A401P8P5"/>
<dbReference type="OrthoDB" id="5857104at2759"/>
<feature type="region of interest" description="Disordered" evidence="3">
    <location>
        <begin position="276"/>
        <end position="301"/>
    </location>
</feature>
<protein>
    <submittedName>
        <fullName evidence="6">Uncharacterized protein</fullName>
    </submittedName>
</protein>
<proteinExistence type="predicted"/>
<feature type="domain" description="Helicase ATP-binding" evidence="5">
    <location>
        <begin position="484"/>
        <end position="631"/>
    </location>
</feature>
<feature type="non-terminal residue" evidence="6">
    <location>
        <position position="631"/>
    </location>
</feature>
<dbReference type="Pfam" id="PF00385">
    <property type="entry name" value="Chromo"/>
    <property type="match status" value="2"/>
</dbReference>
<dbReference type="InterPro" id="IPR038718">
    <property type="entry name" value="SNF2-like_sf"/>
</dbReference>
<dbReference type="InterPro" id="IPR014001">
    <property type="entry name" value="Helicase_ATP-bd"/>
</dbReference>
<dbReference type="SMART" id="SM00487">
    <property type="entry name" value="DEXDc"/>
    <property type="match status" value="1"/>
</dbReference>
<dbReference type="InterPro" id="IPR016197">
    <property type="entry name" value="Chromo-like_dom_sf"/>
</dbReference>
<dbReference type="InterPro" id="IPR002464">
    <property type="entry name" value="DNA/RNA_helicase_DEAH_CS"/>
</dbReference>
<dbReference type="PROSITE" id="PS51192">
    <property type="entry name" value="HELICASE_ATP_BIND_1"/>
    <property type="match status" value="1"/>
</dbReference>
<gene>
    <name evidence="6" type="ORF">scyTo_0012440</name>
</gene>
<dbReference type="Gene3D" id="3.40.50.10810">
    <property type="entry name" value="Tandem AAA-ATPase domain"/>
    <property type="match status" value="1"/>
</dbReference>
<dbReference type="SUPFAM" id="SSF52540">
    <property type="entry name" value="P-loop containing nucleoside triphosphate hydrolases"/>
    <property type="match status" value="1"/>
</dbReference>
<dbReference type="InterPro" id="IPR000330">
    <property type="entry name" value="SNF2_N"/>
</dbReference>
<dbReference type="CDD" id="cd18668">
    <property type="entry name" value="CD1_tandem_CHD5-9_like"/>
    <property type="match status" value="1"/>
</dbReference>
<accession>A0A401P8P5</accession>
<comment type="catalytic activity">
    <reaction evidence="2">
        <text>ATP + H2O = ADP + phosphate + H(+)</text>
        <dbReference type="Rhea" id="RHEA:13065"/>
        <dbReference type="ChEBI" id="CHEBI:15377"/>
        <dbReference type="ChEBI" id="CHEBI:15378"/>
        <dbReference type="ChEBI" id="CHEBI:30616"/>
        <dbReference type="ChEBI" id="CHEBI:43474"/>
        <dbReference type="ChEBI" id="CHEBI:456216"/>
    </reaction>
</comment>
<dbReference type="InterPro" id="IPR023780">
    <property type="entry name" value="Chromo_domain"/>
</dbReference>
<dbReference type="InterPro" id="IPR027417">
    <property type="entry name" value="P-loop_NTPase"/>
</dbReference>
<evidence type="ECO:0000313" key="6">
    <source>
        <dbReference type="EMBL" id="GCB69531.1"/>
    </source>
</evidence>
<dbReference type="PROSITE" id="PS50013">
    <property type="entry name" value="CHROMO_2"/>
    <property type="match status" value="2"/>
</dbReference>
<feature type="domain" description="Chromo" evidence="4">
    <location>
        <begin position="303"/>
        <end position="370"/>
    </location>
</feature>
<dbReference type="Pfam" id="PF00176">
    <property type="entry name" value="SNF2-rel_dom"/>
    <property type="match status" value="1"/>
</dbReference>